<dbReference type="PROSITE" id="PS50862">
    <property type="entry name" value="AA_TRNA_LIGASE_II"/>
    <property type="match status" value="1"/>
</dbReference>
<dbReference type="UniPathway" id="UPA00031">
    <property type="reaction ID" value="UER00006"/>
</dbReference>
<evidence type="ECO:0000256" key="3">
    <source>
        <dbReference type="ARBA" id="ARBA00005539"/>
    </source>
</evidence>
<keyword evidence="12" id="KW-0328">Glycosyltransferase</keyword>
<comment type="function">
    <text evidence="8 9">Required for the first step of histidine biosynthesis. May allow the feedback regulation of ATP phosphoribosyltransferase activity by histidine.</text>
</comment>
<evidence type="ECO:0000256" key="4">
    <source>
        <dbReference type="ARBA" id="ARBA00020397"/>
    </source>
</evidence>
<dbReference type="InterPro" id="IPR006195">
    <property type="entry name" value="aa-tRNA-synth_II"/>
</dbReference>
<protein>
    <recommendedName>
        <fullName evidence="4 9">ATP phosphoribosyltransferase regulatory subunit</fullName>
    </recommendedName>
</protein>
<dbReference type="Gene3D" id="3.30.930.10">
    <property type="entry name" value="Bira Bifunctional Protein, Domain 2"/>
    <property type="match status" value="1"/>
</dbReference>
<keyword evidence="7 9" id="KW-0368">Histidine biosynthesis</keyword>
<sequence length="398" mass="44240">MKKNNKITPEGTKDFLFEECLTRRYIERTISDVFSSRGFHEVVTPGLEFYDVFDPDFSGISQDVMYKMTDQHGRLIVMRPDSTLPIARLTATRLQNLPKPIRLYYTQPIYRNHPGLTGRSDESVQTGIELLGAGGIRADLDVLSAAVEALGKCVPGYRLEIGHAGFFRTLAQQISVGENLLEDVRSAIETKNYARLNGILDALPQGEYVQALRELPRLFGGEEVFDRASALCKDSGLVQTLDYLRKVYRSLSELEQSGRIMIDLGLVQRNDYYTGIVFSAYVEEFGDAVLLGGRYDNLLGHFGQPMPAIGFAVNVDAIAKTLLDRGNVCPVLPMDILVHGDAGYEVKALEYTSDLISKGLRCENSVFETQDDAITYAQTSGIKRIDSVGETIKTINLI</sequence>
<dbReference type="PANTHER" id="PTHR43707">
    <property type="entry name" value="HISTIDYL-TRNA SYNTHETASE"/>
    <property type="match status" value="1"/>
</dbReference>
<dbReference type="GO" id="GO:0004821">
    <property type="term" value="F:histidine-tRNA ligase activity"/>
    <property type="evidence" value="ECO:0007669"/>
    <property type="project" value="TreeGrafter"/>
</dbReference>
<accession>A0A6N8I1S8</accession>
<dbReference type="Pfam" id="PF13393">
    <property type="entry name" value="tRNA-synt_His"/>
    <property type="match status" value="1"/>
</dbReference>
<dbReference type="GO" id="GO:0016757">
    <property type="term" value="F:glycosyltransferase activity"/>
    <property type="evidence" value="ECO:0007669"/>
    <property type="project" value="UniProtKB-KW"/>
</dbReference>
<evidence type="ECO:0000313" key="13">
    <source>
        <dbReference type="Proteomes" id="UP000469440"/>
    </source>
</evidence>
<dbReference type="AlphaFoldDB" id="A0A6N8I1S8"/>
<keyword evidence="13" id="KW-1185">Reference proteome</keyword>
<comment type="miscellaneous">
    <text evidence="9">This function is generally fulfilled by the C-terminal part of HisG, which is missing in some bacteria such as this one.</text>
</comment>
<dbReference type="PANTHER" id="PTHR43707:SF6">
    <property type="entry name" value="ATP PHOSPHORIBOSYLTRANSFERASE REGULATORY SUBUNIT"/>
    <property type="match status" value="1"/>
</dbReference>
<dbReference type="PIRSF" id="PIRSF001549">
    <property type="entry name" value="His-tRNA_synth"/>
    <property type="match status" value="1"/>
</dbReference>
<dbReference type="InterPro" id="IPR041715">
    <property type="entry name" value="HisRS-like_core"/>
</dbReference>
<keyword evidence="12" id="KW-0808">Transferase</keyword>
<feature type="binding site" evidence="10">
    <location>
        <position position="111"/>
    </location>
    <ligand>
        <name>L-histidine</name>
        <dbReference type="ChEBI" id="CHEBI:57595"/>
    </ligand>
</feature>
<dbReference type="RefSeq" id="WP_156990929.1">
    <property type="nucleotide sequence ID" value="NZ_VWXL01000077.1"/>
</dbReference>
<dbReference type="SUPFAM" id="SSF55681">
    <property type="entry name" value="Class II aaRS and biotin synthetases"/>
    <property type="match status" value="1"/>
</dbReference>
<evidence type="ECO:0000256" key="7">
    <source>
        <dbReference type="ARBA" id="ARBA00023102"/>
    </source>
</evidence>
<dbReference type="GO" id="GO:0005737">
    <property type="term" value="C:cytoplasm"/>
    <property type="evidence" value="ECO:0007669"/>
    <property type="project" value="UniProtKB-SubCell"/>
</dbReference>
<dbReference type="Proteomes" id="UP000469440">
    <property type="component" value="Unassembled WGS sequence"/>
</dbReference>
<keyword evidence="6 9" id="KW-0028">Amino-acid biosynthesis</keyword>
<evidence type="ECO:0000256" key="8">
    <source>
        <dbReference type="ARBA" id="ARBA00025246"/>
    </source>
</evidence>
<dbReference type="GO" id="GO:0140096">
    <property type="term" value="F:catalytic activity, acting on a protein"/>
    <property type="evidence" value="ECO:0007669"/>
    <property type="project" value="UniProtKB-ARBA"/>
</dbReference>
<evidence type="ECO:0000256" key="6">
    <source>
        <dbReference type="ARBA" id="ARBA00022605"/>
    </source>
</evidence>
<evidence type="ECO:0000256" key="10">
    <source>
        <dbReference type="PIRSR" id="PIRSR001549-1"/>
    </source>
</evidence>
<dbReference type="OrthoDB" id="9800814at2"/>
<comment type="subcellular location">
    <subcellularLocation>
        <location evidence="1 9">Cytoplasm</location>
    </subcellularLocation>
</comment>
<organism evidence="12 13">
    <name type="scientific">Caproicibacter fermentans</name>
    <dbReference type="NCBI Taxonomy" id="2576756"/>
    <lineage>
        <taxon>Bacteria</taxon>
        <taxon>Bacillati</taxon>
        <taxon>Bacillota</taxon>
        <taxon>Clostridia</taxon>
        <taxon>Eubacteriales</taxon>
        <taxon>Acutalibacteraceae</taxon>
        <taxon>Caproicibacter</taxon>
    </lineage>
</organism>
<comment type="subunit">
    <text evidence="9">Heteromultimer composed of HisG and HisZ subunits.</text>
</comment>
<dbReference type="EMBL" id="VWXL01000077">
    <property type="protein sequence ID" value="MVB11919.1"/>
    <property type="molecule type" value="Genomic_DNA"/>
</dbReference>
<evidence type="ECO:0000259" key="11">
    <source>
        <dbReference type="PROSITE" id="PS50862"/>
    </source>
</evidence>
<evidence type="ECO:0000256" key="5">
    <source>
        <dbReference type="ARBA" id="ARBA00022490"/>
    </source>
</evidence>
<feature type="binding site" evidence="10">
    <location>
        <begin position="81"/>
        <end position="83"/>
    </location>
    <ligand>
        <name>L-histidine</name>
        <dbReference type="ChEBI" id="CHEBI:57595"/>
    </ligand>
</feature>
<dbReference type="GO" id="GO:0006427">
    <property type="term" value="P:histidyl-tRNA aminoacylation"/>
    <property type="evidence" value="ECO:0007669"/>
    <property type="project" value="TreeGrafter"/>
</dbReference>
<dbReference type="CDD" id="cd00773">
    <property type="entry name" value="HisRS-like_core"/>
    <property type="match status" value="1"/>
</dbReference>
<comment type="similarity">
    <text evidence="3 9">Belongs to the class-II aminoacyl-tRNA synthetase family. HisZ subfamily.</text>
</comment>
<dbReference type="NCBIfam" id="TIGR00443">
    <property type="entry name" value="hisZ_biosyn_reg"/>
    <property type="match status" value="1"/>
</dbReference>
<reference evidence="12 13" key="1">
    <citation type="submission" date="2019-09" db="EMBL/GenBank/DDBJ databases">
        <title>Genome sequence of Clostridium sp. EA1.</title>
        <authorList>
            <person name="Poehlein A."/>
            <person name="Bengelsdorf F.R."/>
            <person name="Daniel R."/>
        </authorList>
    </citation>
    <scope>NUCLEOTIDE SEQUENCE [LARGE SCALE GENOMIC DNA]</scope>
    <source>
        <strain evidence="12 13">EA1</strain>
    </source>
</reference>
<feature type="binding site" evidence="10">
    <location>
        <position position="125"/>
    </location>
    <ligand>
        <name>L-histidine</name>
        <dbReference type="ChEBI" id="CHEBI:57595"/>
    </ligand>
</feature>
<gene>
    <name evidence="9 12" type="primary">hisZ</name>
    <name evidence="12" type="ORF">CAFE_26480</name>
</gene>
<dbReference type="HAMAP" id="MF_00125">
    <property type="entry name" value="HisZ"/>
    <property type="match status" value="1"/>
</dbReference>
<evidence type="ECO:0000313" key="12">
    <source>
        <dbReference type="EMBL" id="MVB11919.1"/>
    </source>
</evidence>
<comment type="pathway">
    <text evidence="2 9">Amino-acid biosynthesis; L-histidine biosynthesis; L-histidine from 5-phospho-alpha-D-ribose 1-diphosphate: step 1/9.</text>
</comment>
<evidence type="ECO:0000256" key="9">
    <source>
        <dbReference type="HAMAP-Rule" id="MF_00125"/>
    </source>
</evidence>
<keyword evidence="5 9" id="KW-0963">Cytoplasm</keyword>
<dbReference type="InterPro" id="IPR004517">
    <property type="entry name" value="HisZ"/>
</dbReference>
<proteinExistence type="inferred from homology"/>
<evidence type="ECO:0000256" key="2">
    <source>
        <dbReference type="ARBA" id="ARBA00004667"/>
    </source>
</evidence>
<feature type="domain" description="Aminoacyl-transfer RNA synthetases class-II family profile" evidence="11">
    <location>
        <begin position="26"/>
        <end position="333"/>
    </location>
</feature>
<evidence type="ECO:0000256" key="1">
    <source>
        <dbReference type="ARBA" id="ARBA00004496"/>
    </source>
</evidence>
<dbReference type="InterPro" id="IPR004516">
    <property type="entry name" value="HisRS/HisZ"/>
</dbReference>
<dbReference type="GO" id="GO:0000105">
    <property type="term" value="P:L-histidine biosynthetic process"/>
    <property type="evidence" value="ECO:0007669"/>
    <property type="project" value="UniProtKB-UniRule"/>
</dbReference>
<feature type="binding site" evidence="10">
    <location>
        <position position="129"/>
    </location>
    <ligand>
        <name>L-histidine</name>
        <dbReference type="ChEBI" id="CHEBI:57595"/>
    </ligand>
</feature>
<feature type="binding site" evidence="10">
    <location>
        <begin position="272"/>
        <end position="273"/>
    </location>
    <ligand>
        <name>L-histidine</name>
        <dbReference type="ChEBI" id="CHEBI:57595"/>
    </ligand>
</feature>
<dbReference type="InterPro" id="IPR045864">
    <property type="entry name" value="aa-tRNA-synth_II/BPL/LPL"/>
</dbReference>
<name>A0A6N8I1S8_9FIRM</name>
<comment type="caution">
    <text evidence="12">The sequence shown here is derived from an EMBL/GenBank/DDBJ whole genome shotgun (WGS) entry which is preliminary data.</text>
</comment>